<name>R2P5R0_9ENTE</name>
<reference evidence="2 4" key="2">
    <citation type="submission" date="2013-03" db="EMBL/GenBank/DDBJ databases">
        <title>The Genome Sequence of Enterococcus malodoratus ATCC_43197 (PacBio/Illumina hybrid assembly).</title>
        <authorList>
            <consortium name="The Broad Institute Genomics Platform"/>
            <consortium name="The Broad Institute Genome Sequencing Center for Infectious Disease"/>
            <person name="Earl A."/>
            <person name="Russ C."/>
            <person name="Gilmore M."/>
            <person name="Surin D."/>
            <person name="Walker B."/>
            <person name="Young S."/>
            <person name="Zeng Q."/>
            <person name="Gargeya S."/>
            <person name="Fitzgerald M."/>
            <person name="Haas B."/>
            <person name="Abouelleil A."/>
            <person name="Allen A.W."/>
            <person name="Alvarado L."/>
            <person name="Arachchi H.M."/>
            <person name="Berlin A.M."/>
            <person name="Chapman S.B."/>
            <person name="Gainer-Dewar J."/>
            <person name="Goldberg J."/>
            <person name="Griggs A."/>
            <person name="Gujja S."/>
            <person name="Hansen M."/>
            <person name="Howarth C."/>
            <person name="Imamovic A."/>
            <person name="Ireland A."/>
            <person name="Larimer J."/>
            <person name="McCowan C."/>
            <person name="Murphy C."/>
            <person name="Pearson M."/>
            <person name="Poon T.W."/>
            <person name="Priest M."/>
            <person name="Roberts A."/>
            <person name="Saif S."/>
            <person name="Shea T."/>
            <person name="Sisk P."/>
            <person name="Sykes S."/>
            <person name="Wortman J."/>
            <person name="Nusbaum C."/>
            <person name="Birren B."/>
        </authorList>
    </citation>
    <scope>NUCLEOTIDE SEQUENCE [LARGE SCALE GENOMIC DNA]</scope>
    <source>
        <strain evidence="2 4">ATCC 43197</strain>
    </source>
</reference>
<dbReference type="EMBL" id="AJAK01000009">
    <property type="protein sequence ID" value="EOH79657.1"/>
    <property type="molecule type" value="Genomic_DNA"/>
</dbReference>
<dbReference type="OrthoDB" id="2339975at2"/>
<proteinExistence type="predicted"/>
<organism evidence="1 3">
    <name type="scientific">Enterococcus malodoratus ATCC 43197</name>
    <dbReference type="NCBI Taxonomy" id="1158601"/>
    <lineage>
        <taxon>Bacteria</taxon>
        <taxon>Bacillati</taxon>
        <taxon>Bacillota</taxon>
        <taxon>Bacilli</taxon>
        <taxon>Lactobacillales</taxon>
        <taxon>Enterococcaceae</taxon>
        <taxon>Enterococcus</taxon>
    </lineage>
</organism>
<reference evidence="1 3" key="1">
    <citation type="submission" date="2013-02" db="EMBL/GenBank/DDBJ databases">
        <title>The Genome Sequence of Enterococcus malodoratus ATCC_43197.</title>
        <authorList>
            <consortium name="The Broad Institute Genome Sequencing Platform"/>
            <consortium name="The Broad Institute Genome Sequencing Center for Infectious Disease"/>
            <person name="Earl A.M."/>
            <person name="Gilmore M.S."/>
            <person name="Lebreton F."/>
            <person name="Walker B."/>
            <person name="Young S.K."/>
            <person name="Zeng Q."/>
            <person name="Gargeya S."/>
            <person name="Fitzgerald M."/>
            <person name="Haas B."/>
            <person name="Abouelleil A."/>
            <person name="Alvarado L."/>
            <person name="Arachchi H.M."/>
            <person name="Berlin A.M."/>
            <person name="Chapman S.B."/>
            <person name="Dewar J."/>
            <person name="Goldberg J."/>
            <person name="Griggs A."/>
            <person name="Gujja S."/>
            <person name="Hansen M."/>
            <person name="Howarth C."/>
            <person name="Imamovic A."/>
            <person name="Larimer J."/>
            <person name="McCowan C."/>
            <person name="Murphy C."/>
            <person name="Neiman D."/>
            <person name="Pearson M."/>
            <person name="Priest M."/>
            <person name="Roberts A."/>
            <person name="Saif S."/>
            <person name="Shea T."/>
            <person name="Sisk P."/>
            <person name="Sykes S."/>
            <person name="Wortman J."/>
            <person name="Nusbaum C."/>
            <person name="Birren B."/>
        </authorList>
    </citation>
    <scope>NUCLEOTIDE SEQUENCE [LARGE SCALE GENOMIC DNA]</scope>
    <source>
        <strain evidence="1 3">ATCC 43197</strain>
    </source>
</reference>
<dbReference type="Proteomes" id="UP000014148">
    <property type="component" value="Unassembled WGS sequence"/>
</dbReference>
<dbReference type="RefSeq" id="WP_010740093.1">
    <property type="nucleotide sequence ID" value="NZ_KB946250.1"/>
</dbReference>
<evidence type="ECO:0000313" key="4">
    <source>
        <dbReference type="Proteomes" id="UP000014148"/>
    </source>
</evidence>
<dbReference type="EMBL" id="ASWA01000004">
    <property type="protein sequence ID" value="EOT64980.1"/>
    <property type="molecule type" value="Genomic_DNA"/>
</dbReference>
<gene>
    <name evidence="2" type="ORF">I585_04182</name>
    <name evidence="1" type="ORF">UAI_01238</name>
</gene>
<evidence type="ECO:0000313" key="3">
    <source>
        <dbReference type="Proteomes" id="UP000013783"/>
    </source>
</evidence>
<dbReference type="AlphaFoldDB" id="R2P5R0"/>
<keyword evidence="4" id="KW-1185">Reference proteome</keyword>
<evidence type="ECO:0000313" key="2">
    <source>
        <dbReference type="EMBL" id="EOT64980.1"/>
    </source>
</evidence>
<sequence>MKTVKEIVSSKGITLLSPYPGGGRFKWTYNNLDFLVIATDIYNEEHVSVSHSDRSIKPTKQQMSDLVNIFFRPFEDVHLYMKDDGDDLLVSNCYHIYRKHNEISGTFVMNPKNRKK</sequence>
<comment type="caution">
    <text evidence="1">The sequence shown here is derived from an EMBL/GenBank/DDBJ whole genome shotgun (WGS) entry which is preliminary data.</text>
</comment>
<evidence type="ECO:0000313" key="1">
    <source>
        <dbReference type="EMBL" id="EOH79657.1"/>
    </source>
</evidence>
<dbReference type="Proteomes" id="UP000013783">
    <property type="component" value="Unassembled WGS sequence"/>
</dbReference>
<protein>
    <submittedName>
        <fullName evidence="1">Uncharacterized protein</fullName>
    </submittedName>
</protein>
<accession>R2P5R0</accession>